<comment type="caution">
    <text evidence="1">The sequence shown here is derived from an EMBL/GenBank/DDBJ whole genome shotgun (WGS) entry which is preliminary data.</text>
</comment>
<sequence length="215" mass="24297">MKVLFESFGGAGRVLNFYKGSSVGPDTVAGVDVADAFHQKVEMGEKSSFEISEWTVTTVSNCIRLFIICRPPYSDKRKVPTTVFFREFSDYLEPVLWSKEQILFAGDLNIHIDNPRDSDAIKFADLLKSFGVQQHMKGSTHKEGQTLDLIFTHCSEIVLEAPPKVDRFISDHASVCCRLIPEKPLAVEKLVTHRKYQSRDMESFKNDLVTSSLCQ</sequence>
<evidence type="ECO:0000313" key="1">
    <source>
        <dbReference type="EMBL" id="CAH3029552.1"/>
    </source>
</evidence>
<dbReference type="Proteomes" id="UP001159427">
    <property type="component" value="Unassembled WGS sequence"/>
</dbReference>
<feature type="non-terminal residue" evidence="1">
    <location>
        <position position="215"/>
    </location>
</feature>
<dbReference type="SUPFAM" id="SSF56219">
    <property type="entry name" value="DNase I-like"/>
    <property type="match status" value="1"/>
</dbReference>
<accession>A0ABN8MJ73</accession>
<dbReference type="InterPro" id="IPR036691">
    <property type="entry name" value="Endo/exonu/phosph_ase_sf"/>
</dbReference>
<dbReference type="Gene3D" id="3.60.10.10">
    <property type="entry name" value="Endonuclease/exonuclease/phosphatase"/>
    <property type="match status" value="1"/>
</dbReference>
<proteinExistence type="predicted"/>
<evidence type="ECO:0008006" key="3">
    <source>
        <dbReference type="Google" id="ProtNLM"/>
    </source>
</evidence>
<protein>
    <recommendedName>
        <fullName evidence="3">Endonuclease/exonuclease/phosphatase domain-containing protein</fullName>
    </recommendedName>
</protein>
<name>A0ABN8MJ73_9CNID</name>
<organism evidence="1 2">
    <name type="scientific">Porites evermanni</name>
    <dbReference type="NCBI Taxonomy" id="104178"/>
    <lineage>
        <taxon>Eukaryota</taxon>
        <taxon>Metazoa</taxon>
        <taxon>Cnidaria</taxon>
        <taxon>Anthozoa</taxon>
        <taxon>Hexacorallia</taxon>
        <taxon>Scleractinia</taxon>
        <taxon>Fungiina</taxon>
        <taxon>Poritidae</taxon>
        <taxon>Porites</taxon>
    </lineage>
</organism>
<dbReference type="EMBL" id="CALNXI010000579">
    <property type="protein sequence ID" value="CAH3029552.1"/>
    <property type="molecule type" value="Genomic_DNA"/>
</dbReference>
<gene>
    <name evidence="1" type="ORF">PEVE_00036335</name>
</gene>
<dbReference type="PANTHER" id="PTHR46670:SF3">
    <property type="entry name" value="ENDONUCLEASE_EXONUCLEASE_PHOSPHATASE DOMAIN-CONTAINING PROTEIN"/>
    <property type="match status" value="1"/>
</dbReference>
<dbReference type="PANTHER" id="PTHR46670">
    <property type="entry name" value="ENDO/EXONUCLEASE/PHOSPHATASE DOMAIN-CONTAINING PROTEIN"/>
    <property type="match status" value="1"/>
</dbReference>
<keyword evidence="2" id="KW-1185">Reference proteome</keyword>
<evidence type="ECO:0000313" key="2">
    <source>
        <dbReference type="Proteomes" id="UP001159427"/>
    </source>
</evidence>
<reference evidence="1 2" key="1">
    <citation type="submission" date="2022-05" db="EMBL/GenBank/DDBJ databases">
        <authorList>
            <consortium name="Genoscope - CEA"/>
            <person name="William W."/>
        </authorList>
    </citation>
    <scope>NUCLEOTIDE SEQUENCE [LARGE SCALE GENOMIC DNA]</scope>
</reference>